<dbReference type="SUPFAM" id="SSF52402">
    <property type="entry name" value="Adenine nucleotide alpha hydrolases-like"/>
    <property type="match status" value="1"/>
</dbReference>
<evidence type="ECO:0000256" key="3">
    <source>
        <dbReference type="ARBA" id="ARBA00022598"/>
    </source>
</evidence>
<dbReference type="InterPro" id="IPR029055">
    <property type="entry name" value="Ntn_hydrolases_N"/>
</dbReference>
<dbReference type="PANTHER" id="PTHR11772">
    <property type="entry name" value="ASPARAGINE SYNTHETASE"/>
    <property type="match status" value="1"/>
</dbReference>
<keyword evidence="6 12" id="KW-0067">ATP-binding</keyword>
<accession>A0A939TQ48</accession>
<evidence type="ECO:0000256" key="2">
    <source>
        <dbReference type="ARBA" id="ARBA00012737"/>
    </source>
</evidence>
<dbReference type="Pfam" id="PF13537">
    <property type="entry name" value="GATase_7"/>
    <property type="match status" value="1"/>
</dbReference>
<keyword evidence="4 11" id="KW-0028">Amino-acid biosynthesis</keyword>
<dbReference type="NCBIfam" id="TIGR01536">
    <property type="entry name" value="asn_synth_AEB"/>
    <property type="match status" value="1"/>
</dbReference>
<comment type="pathway">
    <text evidence="9">Amino-acid biosynthesis.</text>
</comment>
<comment type="catalytic activity">
    <reaction evidence="10">
        <text>L-aspartate + L-glutamine + ATP + H2O = L-asparagine + L-glutamate + AMP + diphosphate + H(+)</text>
        <dbReference type="Rhea" id="RHEA:12228"/>
        <dbReference type="ChEBI" id="CHEBI:15377"/>
        <dbReference type="ChEBI" id="CHEBI:15378"/>
        <dbReference type="ChEBI" id="CHEBI:29985"/>
        <dbReference type="ChEBI" id="CHEBI:29991"/>
        <dbReference type="ChEBI" id="CHEBI:30616"/>
        <dbReference type="ChEBI" id="CHEBI:33019"/>
        <dbReference type="ChEBI" id="CHEBI:58048"/>
        <dbReference type="ChEBI" id="CHEBI:58359"/>
        <dbReference type="ChEBI" id="CHEBI:456215"/>
        <dbReference type="EC" id="6.3.5.4"/>
    </reaction>
</comment>
<dbReference type="Gene3D" id="3.40.50.620">
    <property type="entry name" value="HUPs"/>
    <property type="match status" value="1"/>
</dbReference>
<evidence type="ECO:0000256" key="4">
    <source>
        <dbReference type="ARBA" id="ARBA00022605"/>
    </source>
</evidence>
<evidence type="ECO:0000259" key="14">
    <source>
        <dbReference type="PROSITE" id="PS51278"/>
    </source>
</evidence>
<dbReference type="PROSITE" id="PS51278">
    <property type="entry name" value="GATASE_TYPE_2"/>
    <property type="match status" value="1"/>
</dbReference>
<evidence type="ECO:0000256" key="7">
    <source>
        <dbReference type="ARBA" id="ARBA00022888"/>
    </source>
</evidence>
<feature type="domain" description="Glutamine amidotransferase type-2" evidence="14">
    <location>
        <begin position="2"/>
        <end position="184"/>
    </location>
</feature>
<evidence type="ECO:0000256" key="12">
    <source>
        <dbReference type="PIRSR" id="PIRSR001589-2"/>
    </source>
</evidence>
<keyword evidence="5 12" id="KW-0547">Nucleotide-binding</keyword>
<dbReference type="GO" id="GO:0006529">
    <property type="term" value="P:asparagine biosynthetic process"/>
    <property type="evidence" value="ECO:0007669"/>
    <property type="project" value="UniProtKB-KW"/>
</dbReference>
<dbReference type="PANTHER" id="PTHR11772:SF2">
    <property type="entry name" value="ASPARAGINE SYNTHETASE [GLUTAMINE-HYDROLYZING]"/>
    <property type="match status" value="1"/>
</dbReference>
<evidence type="ECO:0000256" key="8">
    <source>
        <dbReference type="ARBA" id="ARBA00022962"/>
    </source>
</evidence>
<dbReference type="Pfam" id="PF00733">
    <property type="entry name" value="Asn_synthase"/>
    <property type="match status" value="2"/>
</dbReference>
<feature type="site" description="Important for beta-aspartyl-AMP intermediate formation" evidence="13">
    <location>
        <position position="334"/>
    </location>
</feature>
<dbReference type="RefSeq" id="WP_208236027.1">
    <property type="nucleotide sequence ID" value="NZ_BAAAQU010000001.1"/>
</dbReference>
<dbReference type="CDD" id="cd01991">
    <property type="entry name" value="Asn_synthase_B_C"/>
    <property type="match status" value="1"/>
</dbReference>
<keyword evidence="7 11" id="KW-0061">Asparagine biosynthesis</keyword>
<dbReference type="PIRSF" id="PIRSF001589">
    <property type="entry name" value="Asn_synthetase_glu-h"/>
    <property type="match status" value="1"/>
</dbReference>
<dbReference type="InterPro" id="IPR014729">
    <property type="entry name" value="Rossmann-like_a/b/a_fold"/>
</dbReference>
<dbReference type="Gene3D" id="3.60.20.10">
    <property type="entry name" value="Glutamine Phosphoribosylpyrophosphate, subunit 1, domain 1"/>
    <property type="match status" value="1"/>
</dbReference>
<evidence type="ECO:0000256" key="11">
    <source>
        <dbReference type="PIRSR" id="PIRSR001589-1"/>
    </source>
</evidence>
<dbReference type="GO" id="GO:0004066">
    <property type="term" value="F:asparagine synthase (glutamine-hydrolyzing) activity"/>
    <property type="evidence" value="ECO:0007669"/>
    <property type="project" value="UniProtKB-EC"/>
</dbReference>
<reference evidence="15" key="1">
    <citation type="submission" date="2021-03" db="EMBL/GenBank/DDBJ databases">
        <title>Leucobacter chromiisoli sp. nov., isolated from chromium-containing soil of chemical plant.</title>
        <authorList>
            <person name="Xu Z."/>
        </authorList>
    </citation>
    <scope>NUCLEOTIDE SEQUENCE</scope>
    <source>
        <strain evidence="15">K 70/01</strain>
    </source>
</reference>
<evidence type="ECO:0000313" key="15">
    <source>
        <dbReference type="EMBL" id="MBO2988572.1"/>
    </source>
</evidence>
<evidence type="ECO:0000256" key="10">
    <source>
        <dbReference type="ARBA" id="ARBA00048741"/>
    </source>
</evidence>
<dbReference type="EC" id="6.3.5.4" evidence="2"/>
<protein>
    <recommendedName>
        <fullName evidence="2">asparagine synthase (glutamine-hydrolyzing)</fullName>
        <ecNumber evidence="2">6.3.5.4</ecNumber>
    </recommendedName>
</protein>
<organism evidence="15 16">
    <name type="scientific">Leucobacter tardus</name>
    <dbReference type="NCBI Taxonomy" id="501483"/>
    <lineage>
        <taxon>Bacteria</taxon>
        <taxon>Bacillati</taxon>
        <taxon>Actinomycetota</taxon>
        <taxon>Actinomycetes</taxon>
        <taxon>Micrococcales</taxon>
        <taxon>Microbacteriaceae</taxon>
        <taxon>Leucobacter</taxon>
    </lineage>
</organism>
<comment type="caution">
    <text evidence="15">The sequence shown here is derived from an EMBL/GenBank/DDBJ whole genome shotgun (WGS) entry which is preliminary data.</text>
</comment>
<evidence type="ECO:0000256" key="6">
    <source>
        <dbReference type="ARBA" id="ARBA00022840"/>
    </source>
</evidence>
<comment type="similarity">
    <text evidence="1">Belongs to the asparagine synthetase family.</text>
</comment>
<proteinExistence type="inferred from homology"/>
<evidence type="ECO:0000313" key="16">
    <source>
        <dbReference type="Proteomes" id="UP000668403"/>
    </source>
</evidence>
<dbReference type="EMBL" id="JAGFBF010000001">
    <property type="protein sequence ID" value="MBO2988572.1"/>
    <property type="molecule type" value="Genomic_DNA"/>
</dbReference>
<dbReference type="Proteomes" id="UP000668403">
    <property type="component" value="Unassembled WGS sequence"/>
</dbReference>
<evidence type="ECO:0000256" key="13">
    <source>
        <dbReference type="PIRSR" id="PIRSR001589-3"/>
    </source>
</evidence>
<evidence type="ECO:0000256" key="1">
    <source>
        <dbReference type="ARBA" id="ARBA00005752"/>
    </source>
</evidence>
<dbReference type="SUPFAM" id="SSF56235">
    <property type="entry name" value="N-terminal nucleophile aminohydrolases (Ntn hydrolases)"/>
    <property type="match status" value="1"/>
</dbReference>
<dbReference type="CDD" id="cd00712">
    <property type="entry name" value="AsnB"/>
    <property type="match status" value="1"/>
</dbReference>
<gene>
    <name evidence="15" type="primary">asnB</name>
    <name evidence="15" type="ORF">J4H85_00970</name>
</gene>
<keyword evidence="16" id="KW-1185">Reference proteome</keyword>
<dbReference type="InterPro" id="IPR006426">
    <property type="entry name" value="Asn_synth_AEB"/>
</dbReference>
<name>A0A939TQ48_9MICO</name>
<dbReference type="GO" id="GO:0005524">
    <property type="term" value="F:ATP binding"/>
    <property type="evidence" value="ECO:0007669"/>
    <property type="project" value="UniProtKB-KW"/>
</dbReference>
<feature type="binding site" evidence="12">
    <location>
        <position position="98"/>
    </location>
    <ligand>
        <name>L-glutamine</name>
        <dbReference type="ChEBI" id="CHEBI:58359"/>
    </ligand>
</feature>
<keyword evidence="8 11" id="KW-0315">Glutamine amidotransferase</keyword>
<sequence length="502" mass="54352">MCGIVAVHDPVSATGPDLDLGRAMLDRIGHRGPDGRGERAVGPTWLGHVRLAIVDLDAGDQPLGPADDHWAVVNGEIYNHRELRTVSGLHFASATDSDSEAALAAAVAGDLEALADLRGMYAFVVAHPDGRVTAVRDPLGVKPLYWARVDGATYFASELVAFDPAMRTRVEEFPPGHRWTPEEGLVRFRSLHVPSTQITDRDAALTQIRETLITAVRRRMMADVPVGVFLSGGLDSSLVAAIMASFADEVPGPVHSFAAGTAGSSDLIAARRVAEHLGLEHHERVYDADEVVSVLPDVVASIESYEPSLVRSAVPNYLLAEATAPVVKVVLTGEGADELFAGYAHFRDIVDAPDLREALIDGVSGLHNLNLQRCDRVTMAHGLEARVPFLDRDLVGLAGRLPIEWLLPGELGQEKAILREAFTGWLPDDLLWRPKEQFGDGSGTADVMLERAAELAPEDDWADQRVSRLAAPRSREELAYQRMFADHLAGIDQRVLGRFATA</sequence>
<evidence type="ECO:0000256" key="9">
    <source>
        <dbReference type="ARBA" id="ARBA00029440"/>
    </source>
</evidence>
<feature type="active site" description="For GATase activity" evidence="11">
    <location>
        <position position="2"/>
    </location>
</feature>
<dbReference type="InterPro" id="IPR001962">
    <property type="entry name" value="Asn_synthase"/>
</dbReference>
<dbReference type="AlphaFoldDB" id="A0A939TQ48"/>
<dbReference type="InterPro" id="IPR050795">
    <property type="entry name" value="Asn_Synthetase"/>
</dbReference>
<keyword evidence="3 15" id="KW-0436">Ligase</keyword>
<dbReference type="InterPro" id="IPR033738">
    <property type="entry name" value="AsnB_N"/>
</dbReference>
<evidence type="ECO:0000256" key="5">
    <source>
        <dbReference type="ARBA" id="ARBA00022741"/>
    </source>
</evidence>
<dbReference type="GO" id="GO:0005829">
    <property type="term" value="C:cytosol"/>
    <property type="evidence" value="ECO:0007669"/>
    <property type="project" value="TreeGrafter"/>
</dbReference>
<dbReference type="InterPro" id="IPR017932">
    <property type="entry name" value="GATase_2_dom"/>
</dbReference>